<reference evidence="3 4" key="1">
    <citation type="journal article" date="2022" name="Nat. Plants">
        <title>Genomes of leafy and leafless Platanthera orchids illuminate the evolution of mycoheterotrophy.</title>
        <authorList>
            <person name="Li M.H."/>
            <person name="Liu K.W."/>
            <person name="Li Z."/>
            <person name="Lu H.C."/>
            <person name="Ye Q.L."/>
            <person name="Zhang D."/>
            <person name="Wang J.Y."/>
            <person name="Li Y.F."/>
            <person name="Zhong Z.M."/>
            <person name="Liu X."/>
            <person name="Yu X."/>
            <person name="Liu D.K."/>
            <person name="Tu X.D."/>
            <person name="Liu B."/>
            <person name="Hao Y."/>
            <person name="Liao X.Y."/>
            <person name="Jiang Y.T."/>
            <person name="Sun W.H."/>
            <person name="Chen J."/>
            <person name="Chen Y.Q."/>
            <person name="Ai Y."/>
            <person name="Zhai J.W."/>
            <person name="Wu S.S."/>
            <person name="Zhou Z."/>
            <person name="Hsiao Y.Y."/>
            <person name="Wu W.L."/>
            <person name="Chen Y.Y."/>
            <person name="Lin Y.F."/>
            <person name="Hsu J.L."/>
            <person name="Li C.Y."/>
            <person name="Wang Z.W."/>
            <person name="Zhao X."/>
            <person name="Zhong W.Y."/>
            <person name="Ma X.K."/>
            <person name="Ma L."/>
            <person name="Huang J."/>
            <person name="Chen G.Z."/>
            <person name="Huang M.Z."/>
            <person name="Huang L."/>
            <person name="Peng D.H."/>
            <person name="Luo Y.B."/>
            <person name="Zou S.Q."/>
            <person name="Chen S.P."/>
            <person name="Lan S."/>
            <person name="Tsai W.C."/>
            <person name="Van de Peer Y."/>
            <person name="Liu Z.J."/>
        </authorList>
    </citation>
    <scope>NUCLEOTIDE SEQUENCE [LARGE SCALE GENOMIC DNA]</scope>
    <source>
        <strain evidence="3">Lor287</strain>
    </source>
</reference>
<feature type="region of interest" description="Disordered" evidence="2">
    <location>
        <begin position="478"/>
        <end position="512"/>
    </location>
</feature>
<dbReference type="InterPro" id="IPR043424">
    <property type="entry name" value="BLT-like"/>
</dbReference>
<evidence type="ECO:0000256" key="1">
    <source>
        <dbReference type="SAM" id="Coils"/>
    </source>
</evidence>
<protein>
    <submittedName>
        <fullName evidence="3">Uncharacterized protein</fullName>
    </submittedName>
</protein>
<accession>A0AAP0AX57</accession>
<feature type="coiled-coil region" evidence="1">
    <location>
        <begin position="369"/>
        <end position="396"/>
    </location>
</feature>
<name>A0AAP0AX57_9ASPA</name>
<evidence type="ECO:0000313" key="3">
    <source>
        <dbReference type="EMBL" id="KAK8918502.1"/>
    </source>
</evidence>
<organism evidence="3 4">
    <name type="scientific">Platanthera zijinensis</name>
    <dbReference type="NCBI Taxonomy" id="2320716"/>
    <lineage>
        <taxon>Eukaryota</taxon>
        <taxon>Viridiplantae</taxon>
        <taxon>Streptophyta</taxon>
        <taxon>Embryophyta</taxon>
        <taxon>Tracheophyta</taxon>
        <taxon>Spermatophyta</taxon>
        <taxon>Magnoliopsida</taxon>
        <taxon>Liliopsida</taxon>
        <taxon>Asparagales</taxon>
        <taxon>Orchidaceae</taxon>
        <taxon>Orchidoideae</taxon>
        <taxon>Orchideae</taxon>
        <taxon>Orchidinae</taxon>
        <taxon>Platanthera</taxon>
    </lineage>
</organism>
<dbReference type="EMBL" id="JBBWWQ010000019">
    <property type="protein sequence ID" value="KAK8918502.1"/>
    <property type="molecule type" value="Genomic_DNA"/>
</dbReference>
<feature type="coiled-coil region" evidence="1">
    <location>
        <begin position="209"/>
        <end position="243"/>
    </location>
</feature>
<comment type="caution">
    <text evidence="3">The sequence shown here is derived from an EMBL/GenBank/DDBJ whole genome shotgun (WGS) entry which is preliminary data.</text>
</comment>
<keyword evidence="4" id="KW-1185">Reference proteome</keyword>
<evidence type="ECO:0000313" key="4">
    <source>
        <dbReference type="Proteomes" id="UP001418222"/>
    </source>
</evidence>
<dbReference type="AlphaFoldDB" id="A0AAP0AX57"/>
<evidence type="ECO:0000256" key="2">
    <source>
        <dbReference type="SAM" id="MobiDB-lite"/>
    </source>
</evidence>
<feature type="compositionally biased region" description="Polar residues" evidence="2">
    <location>
        <begin position="592"/>
        <end position="604"/>
    </location>
</feature>
<gene>
    <name evidence="3" type="ORF">KSP39_PZI021461</name>
</gene>
<sequence>MSELPARSRIPAETPEVLFSSLSGVPPNRTLRRRRRSLNPVFTAGGGSGSRRRIPATPLVQWKFKEKVDPSGEITRKDMEEIGEVRPVVSARRLAFWIWDLQLQDSSGGEKKDLRSELNGNQLHFSYSSHGNCMNLYPDTNNESINLPRQNHKGGTSHKLEPSASLLHSSIEKATKWDSGPQKFSKESFDLYGSLRLLEDQQSNTISIISFLKSELESAQSRVSELEAEQQLAKKKFDRLIMKIEDAKAAWKKSEHGKIQSVIDAMKEDLSRERKCRKRLEIINNKLIKEVADAKYSAKQFLVDYEKETKARVLMEEVCNELAKEIEDDKAEVEALKFESLKNREEVEEERRMLQMAEVWREERVQMKLIDAKITLEEKYSQLSRLQEEMESFLRSRNGNNLDASEISQAETLKEAVGSIEAGDIKELSYQPPSSSLDIFSIFEELQPRQEANEKDIEQCCGLPEKLTNGCAGLMFDRNGNEEDDSGWETVSRAEEDQDSSKSPDGSEPSVHGVYLESRASISGDDPKQNSEISEVFSVATNQSSKKSSSISRLWKLSRSSNAEDFKKISFELTNGRLSNATLSPARKSGDTCLSSPSVGNWSSPDMLKSSIREEEMRGQPQWPRGSKKQSLKSKLMEARFQSQKIQLRQILEQKI</sequence>
<keyword evidence="1" id="KW-0175">Coiled coil</keyword>
<feature type="compositionally biased region" description="Basic and acidic residues" evidence="2">
    <location>
        <begin position="492"/>
        <end position="502"/>
    </location>
</feature>
<dbReference type="Proteomes" id="UP001418222">
    <property type="component" value="Unassembled WGS sequence"/>
</dbReference>
<dbReference type="PANTHER" id="PTHR31071">
    <property type="entry name" value="GB|AAF24581.1"/>
    <property type="match status" value="1"/>
</dbReference>
<proteinExistence type="predicted"/>
<dbReference type="PANTHER" id="PTHR31071:SF2">
    <property type="entry name" value="ACTIN CYTOSKELETON-REGULATORY COMPLEX PAN-LIKE PROTEIN"/>
    <property type="match status" value="1"/>
</dbReference>
<feature type="region of interest" description="Disordered" evidence="2">
    <location>
        <begin position="581"/>
        <end position="635"/>
    </location>
</feature>